<feature type="compositionally biased region" description="Basic residues" evidence="1">
    <location>
        <begin position="44"/>
        <end position="55"/>
    </location>
</feature>
<protein>
    <recommendedName>
        <fullName evidence="4">F-box domain-containing protein</fullName>
    </recommendedName>
</protein>
<feature type="compositionally biased region" description="Low complexity" evidence="1">
    <location>
        <begin position="22"/>
        <end position="43"/>
    </location>
</feature>
<gene>
    <name evidence="2" type="ORF">PG999_008253</name>
</gene>
<sequence>MTGMRRSARLQRLSTTDTQITARSDASASAPAPAKGKTATSRGAAKKKKPAKPKVHVAAGPASSKDLISSLPPEIMAMILEVIDHRPSMSALGRTSKGFHDVTMPHLYSRVILHANCHAQIAKFIRTLEPLLTVAQKKQLMREGKYKGQQLAGYPAGLDEQARPSCARHVRQLVVGRADPGRKHDFILVRYIEEAFRTLENLEIIQTWNLNAVMAQSIASLKYLQALSIGIQSLSQDRATAKALRRVKNLKHLSLQTSDQDPWTSGDNVAQSLIRNSATTLRSLLLRSASRWTRFFPDREKTDSVDTQYRLTMLRSLRLMSINLGHENVEAMLESVDFTKLEDLAIGLLDGESDSVLDHLTALFGAAPPSLRSLSISLVESVETRTRFLSSFTTLTKLVLKDYVERDEDIPENSGLPDTLLHAILGHQNLEILILTFPHSTRTRLPLQHTSVQTIRAIVDGLPKLQDFVFDAAEENSNEIAQILTRARNLTSVTNLTYMSGLSRCSSKPYTPGFLFVRGIVQAFLDHPEISQVGEDFVWEDHLRLKQVSVSRRTWEVASKFGKGENGMLKPERLTGKTQDRGVWVRDVTDFKVPPLHMYGGCTWHLV</sequence>
<dbReference type="Proteomes" id="UP001392437">
    <property type="component" value="Unassembled WGS sequence"/>
</dbReference>
<dbReference type="AlphaFoldDB" id="A0AAW0QMU7"/>
<reference evidence="2 3" key="1">
    <citation type="submission" date="2023-01" db="EMBL/GenBank/DDBJ databases">
        <title>Analysis of 21 Apiospora genomes using comparative genomics revels a genus with tremendous synthesis potential of carbohydrate active enzymes and secondary metabolites.</title>
        <authorList>
            <person name="Sorensen T."/>
        </authorList>
    </citation>
    <scope>NUCLEOTIDE SEQUENCE [LARGE SCALE GENOMIC DNA]</scope>
    <source>
        <strain evidence="2 3">CBS 117206</strain>
    </source>
</reference>
<dbReference type="SUPFAM" id="SSF81383">
    <property type="entry name" value="F-box domain"/>
    <property type="match status" value="1"/>
</dbReference>
<keyword evidence="3" id="KW-1185">Reference proteome</keyword>
<organism evidence="2 3">
    <name type="scientific">Apiospora kogelbergensis</name>
    <dbReference type="NCBI Taxonomy" id="1337665"/>
    <lineage>
        <taxon>Eukaryota</taxon>
        <taxon>Fungi</taxon>
        <taxon>Dikarya</taxon>
        <taxon>Ascomycota</taxon>
        <taxon>Pezizomycotina</taxon>
        <taxon>Sordariomycetes</taxon>
        <taxon>Xylariomycetidae</taxon>
        <taxon>Amphisphaeriales</taxon>
        <taxon>Apiosporaceae</taxon>
        <taxon>Apiospora</taxon>
    </lineage>
</organism>
<evidence type="ECO:0008006" key="4">
    <source>
        <dbReference type="Google" id="ProtNLM"/>
    </source>
</evidence>
<evidence type="ECO:0000313" key="3">
    <source>
        <dbReference type="Proteomes" id="UP001392437"/>
    </source>
</evidence>
<dbReference type="InterPro" id="IPR036047">
    <property type="entry name" value="F-box-like_dom_sf"/>
</dbReference>
<proteinExistence type="predicted"/>
<dbReference type="Gene3D" id="3.80.10.10">
    <property type="entry name" value="Ribonuclease Inhibitor"/>
    <property type="match status" value="1"/>
</dbReference>
<dbReference type="SUPFAM" id="SSF52047">
    <property type="entry name" value="RNI-like"/>
    <property type="match status" value="1"/>
</dbReference>
<feature type="region of interest" description="Disordered" evidence="1">
    <location>
        <begin position="1"/>
        <end position="61"/>
    </location>
</feature>
<dbReference type="InterPro" id="IPR032675">
    <property type="entry name" value="LRR_dom_sf"/>
</dbReference>
<evidence type="ECO:0000256" key="1">
    <source>
        <dbReference type="SAM" id="MobiDB-lite"/>
    </source>
</evidence>
<dbReference type="EMBL" id="JAQQWP010000008">
    <property type="protein sequence ID" value="KAK8104894.1"/>
    <property type="molecule type" value="Genomic_DNA"/>
</dbReference>
<comment type="caution">
    <text evidence="2">The sequence shown here is derived from an EMBL/GenBank/DDBJ whole genome shotgun (WGS) entry which is preliminary data.</text>
</comment>
<feature type="compositionally biased region" description="Polar residues" evidence="1">
    <location>
        <begin position="12"/>
        <end position="21"/>
    </location>
</feature>
<accession>A0AAW0QMU7</accession>
<name>A0AAW0QMU7_9PEZI</name>
<evidence type="ECO:0000313" key="2">
    <source>
        <dbReference type="EMBL" id="KAK8104894.1"/>
    </source>
</evidence>